<evidence type="ECO:0000313" key="3">
    <source>
        <dbReference type="Proteomes" id="UP000636709"/>
    </source>
</evidence>
<sequence length="99" mass="10467">MASFSRALVNMATVVAVCVAMVLLSMGPMVMADLAEECRKGCRPGCQLIAPAACMSIVQTAPLLKLTCEDRFRGLCEILCQNFCTANTLPPAGSPICLL</sequence>
<comment type="caution">
    <text evidence="2">The sequence shown here is derived from an EMBL/GenBank/DDBJ whole genome shotgun (WGS) entry which is preliminary data.</text>
</comment>
<proteinExistence type="predicted"/>
<reference evidence="2" key="1">
    <citation type="submission" date="2020-07" db="EMBL/GenBank/DDBJ databases">
        <title>Genome sequence and genetic diversity analysis of an under-domesticated orphan crop, white fonio (Digitaria exilis).</title>
        <authorList>
            <person name="Bennetzen J.L."/>
            <person name="Chen S."/>
            <person name="Ma X."/>
            <person name="Wang X."/>
            <person name="Yssel A.E.J."/>
            <person name="Chaluvadi S.R."/>
            <person name="Johnson M."/>
            <person name="Gangashetty P."/>
            <person name="Hamidou F."/>
            <person name="Sanogo M.D."/>
            <person name="Zwaenepoel A."/>
            <person name="Wallace J."/>
            <person name="Van De Peer Y."/>
            <person name="Van Deynze A."/>
        </authorList>
    </citation>
    <scope>NUCLEOTIDE SEQUENCE</scope>
    <source>
        <tissue evidence="2">Leaves</tissue>
    </source>
</reference>
<keyword evidence="1" id="KW-0732">Signal</keyword>
<protein>
    <submittedName>
        <fullName evidence="2">Uncharacterized protein</fullName>
    </submittedName>
</protein>
<dbReference type="Proteomes" id="UP000636709">
    <property type="component" value="Unassembled WGS sequence"/>
</dbReference>
<evidence type="ECO:0000313" key="2">
    <source>
        <dbReference type="EMBL" id="KAF8673151.1"/>
    </source>
</evidence>
<dbReference type="AlphaFoldDB" id="A0A835ARW2"/>
<gene>
    <name evidence="2" type="ORF">HU200_048699</name>
</gene>
<keyword evidence="3" id="KW-1185">Reference proteome</keyword>
<organism evidence="2 3">
    <name type="scientific">Digitaria exilis</name>
    <dbReference type="NCBI Taxonomy" id="1010633"/>
    <lineage>
        <taxon>Eukaryota</taxon>
        <taxon>Viridiplantae</taxon>
        <taxon>Streptophyta</taxon>
        <taxon>Embryophyta</taxon>
        <taxon>Tracheophyta</taxon>
        <taxon>Spermatophyta</taxon>
        <taxon>Magnoliopsida</taxon>
        <taxon>Liliopsida</taxon>
        <taxon>Poales</taxon>
        <taxon>Poaceae</taxon>
        <taxon>PACMAD clade</taxon>
        <taxon>Panicoideae</taxon>
        <taxon>Panicodae</taxon>
        <taxon>Paniceae</taxon>
        <taxon>Anthephorinae</taxon>
        <taxon>Digitaria</taxon>
    </lineage>
</organism>
<dbReference type="OrthoDB" id="690548at2759"/>
<accession>A0A835ARW2</accession>
<feature type="signal peptide" evidence="1">
    <location>
        <begin position="1"/>
        <end position="32"/>
    </location>
</feature>
<evidence type="ECO:0000256" key="1">
    <source>
        <dbReference type="SAM" id="SignalP"/>
    </source>
</evidence>
<dbReference type="EMBL" id="JACEFO010002208">
    <property type="protein sequence ID" value="KAF8673151.1"/>
    <property type="molecule type" value="Genomic_DNA"/>
</dbReference>
<name>A0A835ARW2_9POAL</name>
<feature type="chain" id="PRO_5032657342" evidence="1">
    <location>
        <begin position="33"/>
        <end position="99"/>
    </location>
</feature>